<gene>
    <name evidence="1" type="ORF">RVIR1_08230</name>
</gene>
<protein>
    <submittedName>
        <fullName evidence="1">Uncharacterized protein</fullName>
    </submittedName>
</protein>
<organism evidence="1 2">
    <name type="scientific">Candidatus Rickettsiella viridis</name>
    <dbReference type="NCBI Taxonomy" id="676208"/>
    <lineage>
        <taxon>Bacteria</taxon>
        <taxon>Pseudomonadati</taxon>
        <taxon>Pseudomonadota</taxon>
        <taxon>Gammaproteobacteria</taxon>
        <taxon>Legionellales</taxon>
        <taxon>Coxiellaceae</taxon>
        <taxon>Rickettsiella</taxon>
    </lineage>
</organism>
<keyword evidence="2" id="KW-1185">Reference proteome</keyword>
<sequence>MRARSARGNLEIMTGWPRLLRKLAMTVNKNLNKKFWVSRRKAKSGL</sequence>
<evidence type="ECO:0000313" key="2">
    <source>
        <dbReference type="Proteomes" id="UP000282483"/>
    </source>
</evidence>
<dbReference type="AlphaFoldDB" id="A0A2Z5V4E3"/>
<reference evidence="1 2" key="1">
    <citation type="submission" date="2017-03" db="EMBL/GenBank/DDBJ databases">
        <title>The genome sequence of Candidatus Rickettsiella viridis.</title>
        <authorList>
            <person name="Nikoh N."/>
            <person name="Tsuchida T."/>
            <person name="Yamaguchi K."/>
            <person name="Maeda T."/>
            <person name="Shigenobu S."/>
            <person name="Fukatsu T."/>
        </authorList>
    </citation>
    <scope>NUCLEOTIDE SEQUENCE [LARGE SCALE GENOMIC DNA]</scope>
    <source>
        <strain evidence="1 2">Ap-RA04</strain>
    </source>
</reference>
<evidence type="ECO:0000313" key="1">
    <source>
        <dbReference type="EMBL" id="BBB15312.1"/>
    </source>
</evidence>
<name>A0A2Z5V4E3_9COXI</name>
<dbReference type="KEGG" id="rvi:RVIR1_08230"/>
<dbReference type="EMBL" id="AP018005">
    <property type="protein sequence ID" value="BBB15312.1"/>
    <property type="molecule type" value="Genomic_DNA"/>
</dbReference>
<accession>A0A2Z5V4E3</accession>
<proteinExistence type="predicted"/>
<dbReference type="Proteomes" id="UP000282483">
    <property type="component" value="Chromosome"/>
</dbReference>